<comment type="caution">
    <text evidence="2">The sequence shown here is derived from an EMBL/GenBank/DDBJ whole genome shotgun (WGS) entry which is preliminary data.</text>
</comment>
<dbReference type="EMBL" id="JADBHS010000019">
    <property type="protein sequence ID" value="MBE2987130.1"/>
    <property type="molecule type" value="Genomic_DNA"/>
</dbReference>
<keyword evidence="3" id="KW-1185">Reference proteome</keyword>
<dbReference type="Proteomes" id="UP001318760">
    <property type="component" value="Unassembled WGS sequence"/>
</dbReference>
<dbReference type="GO" id="GO:0009055">
    <property type="term" value="F:electron transfer activity"/>
    <property type="evidence" value="ECO:0007669"/>
    <property type="project" value="InterPro"/>
</dbReference>
<evidence type="ECO:0000313" key="1">
    <source>
        <dbReference type="EMBL" id="MBE2987130.1"/>
    </source>
</evidence>
<accession>A0AAW3ZXM9</accession>
<reference evidence="2 3" key="1">
    <citation type="submission" date="2015-08" db="EMBL/GenBank/DDBJ databases">
        <title>Comparative genomics of the Campylobacter concisus group.</title>
        <authorList>
            <person name="Yee E."/>
            <person name="Chapman M.H."/>
            <person name="Huynh S."/>
            <person name="Bono J.L."/>
            <person name="On S.L."/>
            <person name="St Leger J."/>
            <person name="Foster G."/>
            <person name="Parker C.T."/>
            <person name="Miller W.G."/>
        </authorList>
    </citation>
    <scope>NUCLEOTIDE SEQUENCE [LARGE SCALE GENOMIC DNA]</scope>
    <source>
        <strain evidence="2 3">RM9337</strain>
    </source>
</reference>
<dbReference type="GO" id="GO:0020037">
    <property type="term" value="F:heme binding"/>
    <property type="evidence" value="ECO:0007669"/>
    <property type="project" value="InterPro"/>
</dbReference>
<dbReference type="EMBL" id="LIWG01000015">
    <property type="protein sequence ID" value="MBE3608833.1"/>
    <property type="molecule type" value="Genomic_DNA"/>
</dbReference>
<sequence>MKKLFLLSMFSCLLFGANEMYSDKVKPVFTDATSNASVGRLLPTNGVEILSKQNGRVKIKMQGYINPVAPNVVYFSDSERVIAIAFAKTAKFDSKLVKKGQNGKWDKVEVEAYTIDGDFYNEVDTMFARAKQTYADSCGICHGLHETTHYKANQWPNLFKSMLSRTTVEKDDEWLIVQYLQKHSSDVKIK</sequence>
<proteinExistence type="predicted"/>
<dbReference type="SUPFAM" id="SSF46626">
    <property type="entry name" value="Cytochrome c"/>
    <property type="match status" value="1"/>
</dbReference>
<dbReference type="Proteomes" id="UP000650616">
    <property type="component" value="Unassembled WGS sequence"/>
</dbReference>
<dbReference type="AlphaFoldDB" id="A0AAW3ZXM9"/>
<evidence type="ECO:0000313" key="4">
    <source>
        <dbReference type="Proteomes" id="UP001318760"/>
    </source>
</evidence>
<name>A0AAW3ZXM9_9BACT</name>
<evidence type="ECO:0000313" key="3">
    <source>
        <dbReference type="Proteomes" id="UP000650616"/>
    </source>
</evidence>
<protein>
    <submittedName>
        <fullName evidence="2">Cytochrome C</fullName>
    </submittedName>
</protein>
<gene>
    <name evidence="1" type="ORF">CCAL12919_08390</name>
    <name evidence="2" type="ORF">CCAL9337_08885</name>
</gene>
<organism evidence="2 3">
    <name type="scientific">Campylobacter californiensis</name>
    <dbReference type="NCBI Taxonomy" id="1032243"/>
    <lineage>
        <taxon>Bacteria</taxon>
        <taxon>Pseudomonadati</taxon>
        <taxon>Campylobacterota</taxon>
        <taxon>Epsilonproteobacteria</taxon>
        <taxon>Campylobacterales</taxon>
        <taxon>Campylobacteraceae</taxon>
        <taxon>Campylobacter</taxon>
    </lineage>
</organism>
<dbReference type="RefSeq" id="WP_169972520.1">
    <property type="nucleotide sequence ID" value="NZ_CP012545.1"/>
</dbReference>
<reference evidence="1 4" key="2">
    <citation type="submission" date="2020-10" db="EMBL/GenBank/DDBJ databases">
        <title>Campylobacter californiensis sp. nov. isolated from cattle and feral swine in California.</title>
        <authorList>
            <person name="Miller W.G."/>
        </authorList>
    </citation>
    <scope>NUCLEOTIDE SEQUENCE [LARGE SCALE GENOMIC DNA]</scope>
    <source>
        <strain evidence="1 4">RM12919</strain>
    </source>
</reference>
<dbReference type="InterPro" id="IPR036909">
    <property type="entry name" value="Cyt_c-like_dom_sf"/>
</dbReference>
<evidence type="ECO:0000313" key="2">
    <source>
        <dbReference type="EMBL" id="MBE3608833.1"/>
    </source>
</evidence>